<keyword evidence="2" id="KW-0808">Transferase</keyword>
<evidence type="ECO:0000313" key="2">
    <source>
        <dbReference type="EMBL" id="CDT67105.1"/>
    </source>
</evidence>
<dbReference type="EMBL" id="CCKJ01000033">
    <property type="protein sequence ID" value="CDT67105.1"/>
    <property type="molecule type" value="Genomic_DNA"/>
</dbReference>
<dbReference type="CDD" id="cd04301">
    <property type="entry name" value="NAT_SF"/>
    <property type="match status" value="1"/>
</dbReference>
<evidence type="ECO:0000313" key="3">
    <source>
        <dbReference type="Proteomes" id="UP000041625"/>
    </source>
</evidence>
<protein>
    <submittedName>
        <fullName evidence="2">3-oxoacyl-(Acyl carrier protein) synthase</fullName>
        <ecNumber evidence="2">2.3.1.41</ecNumber>
    </submittedName>
</protein>
<dbReference type="InterPro" id="IPR016181">
    <property type="entry name" value="Acyl_CoA_acyltransferase"/>
</dbReference>
<dbReference type="EC" id="2.3.1.41" evidence="2"/>
<dbReference type="InterPro" id="IPR000182">
    <property type="entry name" value="GNAT_dom"/>
</dbReference>
<reference evidence="2 3" key="1">
    <citation type="submission" date="2014-06" db="EMBL/GenBank/DDBJ databases">
        <authorList>
            <person name="Le Roux F."/>
        </authorList>
    </citation>
    <scope>NUCLEOTIDE SEQUENCE [LARGE SCALE GENOMIC DNA]</scope>
    <source>
        <strain evidence="2 3">J2-31</strain>
    </source>
</reference>
<dbReference type="PANTHER" id="PTHR43617">
    <property type="entry name" value="L-AMINO ACID N-ACETYLTRANSFERASE"/>
    <property type="match status" value="1"/>
</dbReference>
<keyword evidence="2" id="KW-0012">Acyltransferase</keyword>
<dbReference type="Gene3D" id="3.40.630.30">
    <property type="match status" value="1"/>
</dbReference>
<dbReference type="Pfam" id="PF00583">
    <property type="entry name" value="Acetyltransf_1"/>
    <property type="match status" value="1"/>
</dbReference>
<dbReference type="InterPro" id="IPR050276">
    <property type="entry name" value="MshD_Acetyltransferase"/>
</dbReference>
<comment type="caution">
    <text evidence="2">The sequence shown here is derived from an EMBL/GenBank/DDBJ whole genome shotgun (WGS) entry which is preliminary data.</text>
</comment>
<dbReference type="GO" id="GO:0004315">
    <property type="term" value="F:3-oxoacyl-[acyl-carrier-protein] synthase activity"/>
    <property type="evidence" value="ECO:0007669"/>
    <property type="project" value="UniProtKB-EC"/>
</dbReference>
<dbReference type="AlphaFoldDB" id="A0AA86XPS7"/>
<dbReference type="Proteomes" id="UP000041625">
    <property type="component" value="Unassembled WGS sequence"/>
</dbReference>
<accession>A0AA86XPS7</accession>
<sequence>MVQVRLMTEADLDGAALVHQSAFIRQKNSRDWLQCNLSASPRFLNFVAESEGEVVGYIIWVQKSGFRPEAVLELEQLAVLPSAQGKGLGKKLILDSLPQVKQKLAEQGSTLKHVLVTTRVDNFAQKLYQSTLGAEVETTISNLYSADEVLMIARNVGERI</sequence>
<name>A0AA86XPS7_9VIBR</name>
<evidence type="ECO:0000259" key="1">
    <source>
        <dbReference type="PROSITE" id="PS51186"/>
    </source>
</evidence>
<feature type="domain" description="N-acetyltransferase" evidence="1">
    <location>
        <begin position="2"/>
        <end position="156"/>
    </location>
</feature>
<keyword evidence="3" id="KW-1185">Reference proteome</keyword>
<organism evidence="2 3">
    <name type="scientific">Vibrio coralliirubri</name>
    <dbReference type="NCBI Taxonomy" id="1516159"/>
    <lineage>
        <taxon>Bacteria</taxon>
        <taxon>Pseudomonadati</taxon>
        <taxon>Pseudomonadota</taxon>
        <taxon>Gammaproteobacteria</taxon>
        <taxon>Vibrionales</taxon>
        <taxon>Vibrionaceae</taxon>
        <taxon>Vibrio</taxon>
    </lineage>
</organism>
<proteinExistence type="predicted"/>
<dbReference type="SUPFAM" id="SSF55729">
    <property type="entry name" value="Acyl-CoA N-acyltransferases (Nat)"/>
    <property type="match status" value="1"/>
</dbReference>
<gene>
    <name evidence="2" type="ORF">VCR31J2_1280041</name>
</gene>
<dbReference type="PROSITE" id="PS51186">
    <property type="entry name" value="GNAT"/>
    <property type="match status" value="1"/>
</dbReference>